<gene>
    <name evidence="1" type="ORF">P7K49_021991</name>
</gene>
<evidence type="ECO:0000313" key="2">
    <source>
        <dbReference type="Proteomes" id="UP001266305"/>
    </source>
</evidence>
<comment type="caution">
    <text evidence="1">The sequence shown here is derived from an EMBL/GenBank/DDBJ whole genome shotgun (WGS) entry which is preliminary data.</text>
</comment>
<proteinExistence type="predicted"/>
<accession>A0ABQ9UW01</accession>
<dbReference type="EMBL" id="JASSZA010000010">
    <property type="protein sequence ID" value="KAK2100643.1"/>
    <property type="molecule type" value="Genomic_DNA"/>
</dbReference>
<reference evidence="1 2" key="1">
    <citation type="submission" date="2023-05" db="EMBL/GenBank/DDBJ databases">
        <title>B98-5 Cell Line De Novo Hybrid Assembly: An Optical Mapping Approach.</title>
        <authorList>
            <person name="Kananen K."/>
            <person name="Auerbach J.A."/>
            <person name="Kautto E."/>
            <person name="Blachly J.S."/>
        </authorList>
    </citation>
    <scope>NUCLEOTIDE SEQUENCE [LARGE SCALE GENOMIC DNA]</scope>
    <source>
        <strain evidence="1">B95-8</strain>
        <tissue evidence="1">Cell line</tissue>
    </source>
</reference>
<evidence type="ECO:0000313" key="1">
    <source>
        <dbReference type="EMBL" id="KAK2100643.1"/>
    </source>
</evidence>
<dbReference type="Proteomes" id="UP001266305">
    <property type="component" value="Unassembled WGS sequence"/>
</dbReference>
<organism evidence="1 2">
    <name type="scientific">Saguinus oedipus</name>
    <name type="common">Cotton-top tamarin</name>
    <name type="synonym">Oedipomidas oedipus</name>
    <dbReference type="NCBI Taxonomy" id="9490"/>
    <lineage>
        <taxon>Eukaryota</taxon>
        <taxon>Metazoa</taxon>
        <taxon>Chordata</taxon>
        <taxon>Craniata</taxon>
        <taxon>Vertebrata</taxon>
        <taxon>Euteleostomi</taxon>
        <taxon>Mammalia</taxon>
        <taxon>Eutheria</taxon>
        <taxon>Euarchontoglires</taxon>
        <taxon>Primates</taxon>
        <taxon>Haplorrhini</taxon>
        <taxon>Platyrrhini</taxon>
        <taxon>Cebidae</taxon>
        <taxon>Callitrichinae</taxon>
        <taxon>Saguinus</taxon>
    </lineage>
</organism>
<sequence>MDPPLSHVESCYANIACTLPNGPRETGLETDLQQRCDLDPEILIPRQEYSYCSVLLSFIEEELLRCGK</sequence>
<name>A0ABQ9UW01_SAGOE</name>
<keyword evidence="2" id="KW-1185">Reference proteome</keyword>
<protein>
    <submittedName>
        <fullName evidence="1">Uncharacterized protein</fullName>
    </submittedName>
</protein>